<feature type="compositionally biased region" description="Basic and acidic residues" evidence="1">
    <location>
        <begin position="31"/>
        <end position="44"/>
    </location>
</feature>
<name>A0A1J5P2H8_9ZZZZ</name>
<feature type="region of interest" description="Disordered" evidence="1">
    <location>
        <begin position="116"/>
        <end position="135"/>
    </location>
</feature>
<comment type="caution">
    <text evidence="2">The sequence shown here is derived from an EMBL/GenBank/DDBJ whole genome shotgun (WGS) entry which is preliminary data.</text>
</comment>
<feature type="compositionally biased region" description="Basic residues" evidence="1">
    <location>
        <begin position="45"/>
        <end position="56"/>
    </location>
</feature>
<protein>
    <submittedName>
        <fullName evidence="2">Uncharacterized protein</fullName>
    </submittedName>
</protein>
<dbReference type="EMBL" id="MLJW01007075">
    <property type="protein sequence ID" value="OIQ65769.1"/>
    <property type="molecule type" value="Genomic_DNA"/>
</dbReference>
<evidence type="ECO:0000256" key="1">
    <source>
        <dbReference type="SAM" id="MobiDB-lite"/>
    </source>
</evidence>
<sequence>MPANVPRPRGWPPAPSLPSSPPLQSPPCRGGRPDGMRADAPPHPDRKHRSRFRRRIGQSSQTTWILKNRYWAVGQPARPRPGQCHVWYPPARPVRYCPETRRQTIWSVRRSGTKHRSTTILDDPTAGRYTSGTDARRSARRRLRLAAEACRRPSFRRFDIAPASHAGTTHRPRPPLARSHWAGCPVG</sequence>
<accession>A0A1J5P2H8</accession>
<feature type="compositionally biased region" description="Pro residues" evidence="1">
    <location>
        <begin position="9"/>
        <end position="25"/>
    </location>
</feature>
<organism evidence="2">
    <name type="scientific">mine drainage metagenome</name>
    <dbReference type="NCBI Taxonomy" id="410659"/>
    <lineage>
        <taxon>unclassified sequences</taxon>
        <taxon>metagenomes</taxon>
        <taxon>ecological metagenomes</taxon>
    </lineage>
</organism>
<gene>
    <name evidence="2" type="ORF">GALL_526690</name>
</gene>
<reference evidence="2" key="1">
    <citation type="submission" date="2016-10" db="EMBL/GenBank/DDBJ databases">
        <title>Sequence of Gallionella enrichment culture.</title>
        <authorList>
            <person name="Poehlein A."/>
            <person name="Muehling M."/>
            <person name="Daniel R."/>
        </authorList>
    </citation>
    <scope>NUCLEOTIDE SEQUENCE</scope>
</reference>
<feature type="region of interest" description="Disordered" evidence="1">
    <location>
        <begin position="1"/>
        <end position="59"/>
    </location>
</feature>
<dbReference type="AlphaFoldDB" id="A0A1J5P2H8"/>
<feature type="region of interest" description="Disordered" evidence="1">
    <location>
        <begin position="161"/>
        <end position="187"/>
    </location>
</feature>
<proteinExistence type="predicted"/>
<evidence type="ECO:0000313" key="2">
    <source>
        <dbReference type="EMBL" id="OIQ65769.1"/>
    </source>
</evidence>